<protein>
    <submittedName>
        <fullName evidence="11">Type VII secretion protein EccB</fullName>
    </submittedName>
</protein>
<dbReference type="PANTHER" id="PTHR40765:SF2">
    <property type="entry name" value="ESX-2 SECRETION SYSTEM ATPASE ECCB2"/>
    <property type="match status" value="1"/>
</dbReference>
<keyword evidence="5" id="KW-0547">Nucleotide-binding</keyword>
<feature type="compositionally biased region" description="Low complexity" evidence="10">
    <location>
        <begin position="515"/>
        <end position="529"/>
    </location>
</feature>
<dbReference type="RefSeq" id="WP_234884481.1">
    <property type="nucleotide sequence ID" value="NZ_AP022577.1"/>
</dbReference>
<evidence type="ECO:0000256" key="7">
    <source>
        <dbReference type="ARBA" id="ARBA00022840"/>
    </source>
</evidence>
<dbReference type="Pfam" id="PF05108">
    <property type="entry name" value="T7SS_ESX1_EccB"/>
    <property type="match status" value="1"/>
</dbReference>
<evidence type="ECO:0000256" key="4">
    <source>
        <dbReference type="ARBA" id="ARBA00022692"/>
    </source>
</evidence>
<dbReference type="NCBIfam" id="TIGR03919">
    <property type="entry name" value="T7SS_EccB"/>
    <property type="match status" value="1"/>
</dbReference>
<organism evidence="11 12">
    <name type="scientific">Mycolicibacterium aubagnense</name>
    <dbReference type="NCBI Taxonomy" id="319707"/>
    <lineage>
        <taxon>Bacteria</taxon>
        <taxon>Bacillati</taxon>
        <taxon>Actinomycetota</taxon>
        <taxon>Actinomycetes</taxon>
        <taxon>Mycobacteriales</taxon>
        <taxon>Mycobacteriaceae</taxon>
        <taxon>Mycolicibacterium</taxon>
    </lineage>
</organism>
<evidence type="ECO:0000256" key="5">
    <source>
        <dbReference type="ARBA" id="ARBA00022741"/>
    </source>
</evidence>
<dbReference type="PANTHER" id="PTHR40765">
    <property type="entry name" value="ESX-2 SECRETION SYSTEM ATPASE ECCB2"/>
    <property type="match status" value="1"/>
</dbReference>
<evidence type="ECO:0000256" key="3">
    <source>
        <dbReference type="ARBA" id="ARBA00022475"/>
    </source>
</evidence>
<feature type="compositionally biased region" description="Low complexity" evidence="10">
    <location>
        <begin position="537"/>
        <end position="556"/>
    </location>
</feature>
<evidence type="ECO:0000256" key="6">
    <source>
        <dbReference type="ARBA" id="ARBA00022801"/>
    </source>
</evidence>
<dbReference type="Proteomes" id="UP000465609">
    <property type="component" value="Chromosome"/>
</dbReference>
<dbReference type="Gene3D" id="3.30.2390.20">
    <property type="entry name" value="Type VII secretion system EccB, repeat 1 domain"/>
    <property type="match status" value="1"/>
</dbReference>
<evidence type="ECO:0000256" key="10">
    <source>
        <dbReference type="SAM" id="MobiDB-lite"/>
    </source>
</evidence>
<evidence type="ECO:0000313" key="12">
    <source>
        <dbReference type="Proteomes" id="UP000465609"/>
    </source>
</evidence>
<dbReference type="EMBL" id="AP022577">
    <property type="protein sequence ID" value="BBX82210.1"/>
    <property type="molecule type" value="Genomic_DNA"/>
</dbReference>
<keyword evidence="4" id="KW-0812">Transmembrane</keyword>
<dbReference type="InterPro" id="IPR042485">
    <property type="entry name" value="T7SS_EccB_R3"/>
</dbReference>
<keyword evidence="12" id="KW-1185">Reference proteome</keyword>
<keyword evidence="8" id="KW-1133">Transmembrane helix</keyword>
<keyword evidence="6" id="KW-0378">Hydrolase</keyword>
<dbReference type="InterPro" id="IPR044857">
    <property type="entry name" value="T7SS_EccB_R1"/>
</dbReference>
<evidence type="ECO:0000313" key="11">
    <source>
        <dbReference type="EMBL" id="BBX82210.1"/>
    </source>
</evidence>
<dbReference type="InterPro" id="IPR007795">
    <property type="entry name" value="T7SS_EccB"/>
</dbReference>
<keyword evidence="9" id="KW-0472">Membrane</keyword>
<keyword evidence="7" id="KW-0067">ATP-binding</keyword>
<sequence>MPWYLTTPRQIKGFRRELNRVDEALSRQDVRGLGSPLARLRGAMGLGAAAGGLVLVAALVTSLISPKPDGSVAAIMTTRNGGMFVQFNGRLHPVTNLASARLIVGKPDPAQVVTDLALRSMPTGQLMGIPSAPDLLDPRTDRKATWTVCDWRDTAVPLSLLRAGDITTAVIAGDDMLDGGEDLGRTRAELVRPTSDPSQLWLVYRDTRAQVGRDDFAAQAALGLTPAAIDAAVNVSPSLLGTIQPSPALTAPRLADQGQPSPTVNGSAVGDVLTVATASGSRSFYLVGKTGVQLVGPVLAQMMINTGSAQKLVEDPATVQNLPRVSIVDDSRFPSAVPTLTSDPALCWSWSKTVGELSAHTRVFTSSRMPVNEAGRIAAVTLLPNDGSVDQATQSVTRPGAGWYVRTTGNNADSVASEQLLWIDPNGTRYPIDAVLPESGGSAAISYDPTVKALGLNSIAPLPIPWAVARLYAPGATLSIKNAQVLQPGMIKPASQVPSPATRVGSPPPPPAPAATPADAAPPSQSPAADGEPANGAASTTTTASPTTSTDPAAGN</sequence>
<name>A0ABM7I6N3_9MYCO</name>
<comment type="subcellular location">
    <subcellularLocation>
        <location evidence="1">Cell membrane</location>
        <topology evidence="1">Single-pass membrane protein</topology>
    </subcellularLocation>
</comment>
<evidence type="ECO:0000256" key="8">
    <source>
        <dbReference type="ARBA" id="ARBA00022989"/>
    </source>
</evidence>
<gene>
    <name evidence="11" type="ORF">MAUB_00830</name>
</gene>
<proteinExistence type="inferred from homology"/>
<comment type="similarity">
    <text evidence="2">Belongs to the EccB family.</text>
</comment>
<dbReference type="Gene3D" id="2.40.50.910">
    <property type="entry name" value="Type VII secretion system EccB, repeat 3 domain"/>
    <property type="match status" value="1"/>
</dbReference>
<keyword evidence="3" id="KW-1003">Cell membrane</keyword>
<accession>A0ABM7I6N3</accession>
<reference evidence="11 12" key="1">
    <citation type="journal article" date="2019" name="Emerg. Microbes Infect.">
        <title>Comprehensive subspecies identification of 175 nontuberculous mycobacteria species based on 7547 genomic profiles.</title>
        <authorList>
            <person name="Matsumoto Y."/>
            <person name="Kinjo T."/>
            <person name="Motooka D."/>
            <person name="Nabeya D."/>
            <person name="Jung N."/>
            <person name="Uechi K."/>
            <person name="Horii T."/>
            <person name="Iida T."/>
            <person name="Fujita J."/>
            <person name="Nakamura S."/>
        </authorList>
    </citation>
    <scope>NUCLEOTIDE SEQUENCE [LARGE SCALE GENOMIC DNA]</scope>
    <source>
        <strain evidence="11 12">JCM 15296</strain>
    </source>
</reference>
<evidence type="ECO:0000256" key="2">
    <source>
        <dbReference type="ARBA" id="ARBA00008149"/>
    </source>
</evidence>
<evidence type="ECO:0000256" key="1">
    <source>
        <dbReference type="ARBA" id="ARBA00004162"/>
    </source>
</evidence>
<feature type="region of interest" description="Disordered" evidence="10">
    <location>
        <begin position="492"/>
        <end position="556"/>
    </location>
</feature>
<evidence type="ECO:0000256" key="9">
    <source>
        <dbReference type="ARBA" id="ARBA00023136"/>
    </source>
</evidence>